<dbReference type="HOGENOM" id="CLU_2119156_0_0_5"/>
<evidence type="ECO:0000256" key="1">
    <source>
        <dbReference type="SAM" id="MobiDB-lite"/>
    </source>
</evidence>
<keyword evidence="3" id="KW-1185">Reference proteome</keyword>
<dbReference type="AlphaFoldDB" id="W6RLL9"/>
<name>W6RLL9_9HYPH</name>
<feature type="region of interest" description="Disordered" evidence="1">
    <location>
        <begin position="94"/>
        <end position="114"/>
    </location>
</feature>
<proteinExistence type="predicted"/>
<keyword evidence="2" id="KW-0614">Plasmid</keyword>
<geneLocation type="plasmid" evidence="2 3">
    <name>pLPU83d</name>
</geneLocation>
<evidence type="ECO:0000313" key="2">
    <source>
        <dbReference type="EMBL" id="CDM61997.1"/>
    </source>
</evidence>
<reference evidence="2" key="1">
    <citation type="submission" date="2013-11" db="EMBL/GenBank/DDBJ databases">
        <title>Draft genome sequence of the broad-host-range Rhizobium sp. LPU83 strain, a member of the low-genetic diversity Oregon-like Rhizobium sp. group.</title>
        <authorList>
            <person name="Wibberg D."/>
            <person name="Puehler A."/>
            <person name="Schlueter A."/>
        </authorList>
    </citation>
    <scope>NUCLEOTIDE SEQUENCE [LARGE SCALE GENOMIC DNA]</scope>
    <source>
        <strain evidence="2">LPU83</strain>
        <plasmid evidence="2">pLPU83d</plasmid>
    </source>
</reference>
<sequence>MSRASCGDDRHKVVGIERDARDEHFELILVQGAASARAGSGADQRRLQLTLNAPRSRCQALRAVWVLRRRSSAHMYRRRSPSGHPIVRDAKIELEQALPKSPQLGRNCHQSPRS</sequence>
<gene>
    <name evidence="2" type="ORF">LPU83_pLPU83d_0626</name>
</gene>
<dbReference type="KEGG" id="rhl:LPU83_pLPU83d_0626"/>
<organism evidence="2 3">
    <name type="scientific">Rhizobium favelukesii</name>
    <dbReference type="NCBI Taxonomy" id="348824"/>
    <lineage>
        <taxon>Bacteria</taxon>
        <taxon>Pseudomonadati</taxon>
        <taxon>Pseudomonadota</taxon>
        <taxon>Alphaproteobacteria</taxon>
        <taxon>Hyphomicrobiales</taxon>
        <taxon>Rhizobiaceae</taxon>
        <taxon>Rhizobium/Agrobacterium group</taxon>
        <taxon>Rhizobium</taxon>
    </lineage>
</organism>
<protein>
    <submittedName>
        <fullName evidence="2">Uncharacterized protein</fullName>
    </submittedName>
</protein>
<dbReference type="Proteomes" id="UP000019443">
    <property type="component" value="Plasmid pLPU83d"/>
</dbReference>
<accession>W6RLL9</accession>
<evidence type="ECO:0000313" key="3">
    <source>
        <dbReference type="Proteomes" id="UP000019443"/>
    </source>
</evidence>
<dbReference type="EMBL" id="HG916855">
    <property type="protein sequence ID" value="CDM61997.1"/>
    <property type="molecule type" value="Genomic_DNA"/>
</dbReference>